<name>A0A2S0KKK2_9ACTN</name>
<proteinExistence type="predicted"/>
<protein>
    <submittedName>
        <fullName evidence="2">Channel protein</fullName>
    </submittedName>
</protein>
<keyword evidence="3" id="KW-1185">Reference proteome</keyword>
<dbReference type="OrthoDB" id="4350157at2"/>
<evidence type="ECO:0000313" key="2">
    <source>
        <dbReference type="EMBL" id="AVM02210.1"/>
    </source>
</evidence>
<feature type="region of interest" description="Disordered" evidence="1">
    <location>
        <begin position="289"/>
        <end position="308"/>
    </location>
</feature>
<dbReference type="Pfam" id="PF11382">
    <property type="entry name" value="MctB"/>
    <property type="match status" value="1"/>
</dbReference>
<dbReference type="KEGG" id="git:C6V83_12030"/>
<dbReference type="EMBL" id="CP027433">
    <property type="protein sequence ID" value="AVM02210.1"/>
    <property type="molecule type" value="Genomic_DNA"/>
</dbReference>
<dbReference type="RefSeq" id="WP_105943909.1">
    <property type="nucleotide sequence ID" value="NZ_CP027433.1"/>
</dbReference>
<accession>A0A2S0KKK2</accession>
<reference evidence="2 3" key="1">
    <citation type="submission" date="2018-03" db="EMBL/GenBank/DDBJ databases">
        <title>Characteristics and genome of n-alkane degrading marine bacteria Gordonia iterans isolated from crude oil contaminated in Tae-an, South Korea.</title>
        <authorList>
            <person name="Lee S.-S."/>
            <person name="Kim H."/>
        </authorList>
    </citation>
    <scope>NUCLEOTIDE SEQUENCE [LARGE SCALE GENOMIC DNA]</scope>
    <source>
        <strain evidence="2 3">Co17</strain>
    </source>
</reference>
<gene>
    <name evidence="2" type="ORF">C6V83_12030</name>
</gene>
<organism evidence="2 3">
    <name type="scientific">Gordonia iterans</name>
    <dbReference type="NCBI Taxonomy" id="1004901"/>
    <lineage>
        <taxon>Bacteria</taxon>
        <taxon>Bacillati</taxon>
        <taxon>Actinomycetota</taxon>
        <taxon>Actinomycetes</taxon>
        <taxon>Mycobacteriales</taxon>
        <taxon>Gordoniaceae</taxon>
        <taxon>Gordonia</taxon>
    </lineage>
</organism>
<sequence>MISLRQHAISLIAVFLALALGLFLGSGYIGDRLGALTGTERDRLGTVQDERDALARQVNVDNGFIEGITPQLIGGILKDQPVVIVTTPNAAESDVEALKGLLGDAGAVFSGQLGLTDKLLKDESAATVTSIVDQSIPPGQQLRTDYTDSGSRVGDLLGVALLSRAGARPVAESDRVDALQALREGGFLEYAEGTVKAARLALVVTGGELPADSGTQGQLVARLSAALANRGQGGVLAGRTGSADGGSPVAVVRADPGLSGSLSTVDDVNEQTGRVTAVLALDAETKGRSGAYGTGAGASSITVTEPTR</sequence>
<evidence type="ECO:0000313" key="3">
    <source>
        <dbReference type="Proteomes" id="UP000239814"/>
    </source>
</evidence>
<dbReference type="InterPro" id="IPR021522">
    <property type="entry name" value="MctB"/>
</dbReference>
<dbReference type="Proteomes" id="UP000239814">
    <property type="component" value="Chromosome"/>
</dbReference>
<evidence type="ECO:0000256" key="1">
    <source>
        <dbReference type="SAM" id="MobiDB-lite"/>
    </source>
</evidence>
<dbReference type="GO" id="GO:0016020">
    <property type="term" value="C:membrane"/>
    <property type="evidence" value="ECO:0007669"/>
    <property type="project" value="InterPro"/>
</dbReference>
<dbReference type="AlphaFoldDB" id="A0A2S0KKK2"/>
<dbReference type="GO" id="GO:0055070">
    <property type="term" value="P:copper ion homeostasis"/>
    <property type="evidence" value="ECO:0007669"/>
    <property type="project" value="InterPro"/>
</dbReference>